<feature type="transmembrane region" description="Helical" evidence="8">
    <location>
        <begin position="12"/>
        <end position="34"/>
    </location>
</feature>
<comment type="subcellular location">
    <subcellularLocation>
        <location evidence="1">Cell membrane</location>
        <topology evidence="1">Multi-pass membrane protein</topology>
    </subcellularLocation>
</comment>
<evidence type="ECO:0000256" key="1">
    <source>
        <dbReference type="ARBA" id="ARBA00004651"/>
    </source>
</evidence>
<organism evidence="10 11">
    <name type="scientific">Yeosuana aromativorans</name>
    <dbReference type="NCBI Taxonomy" id="288019"/>
    <lineage>
        <taxon>Bacteria</taxon>
        <taxon>Pseudomonadati</taxon>
        <taxon>Bacteroidota</taxon>
        <taxon>Flavobacteriia</taxon>
        <taxon>Flavobacteriales</taxon>
        <taxon>Flavobacteriaceae</taxon>
        <taxon>Yeosuana</taxon>
    </lineage>
</organism>
<dbReference type="AlphaFoldDB" id="A0A8J3BNR4"/>
<feature type="transmembrane region" description="Helical" evidence="8">
    <location>
        <begin position="167"/>
        <end position="198"/>
    </location>
</feature>
<sequence length="475" mass="55191">MSSKILKPYSKYIASSVVIILIFRFILLGFIPLLDKTESRYAEIARLMYQTKEWVVLQIDYGVPFWAKPPLSTWLSAISFSIFGVNELSARLPFYLLNVIIIIILGYWVKKSKTSFLLPAFILLTMPEFLLHTGVVSTDVALCFSITLVMLSFWKAIQENERSIWDYLFFIGIGLGLLSKGPIILVLTGPPILAWIIIQKIKIKDVLSRLPWISGTLLTVLIAIPWYILAEKRSPGFLDYFIVGEHFNRFVKPEWHGDLYGSGHSQPLGMIWVFLLLFTFPWLQIVLIKLWKNKSTVLKDKWVSFLILWLFWTPLFFTISKNILHTYILPTTIPITLLMVHWWEAYKNKKTALILSSIFPVGAIILSLVLCFNQGLFKQLNSDKYLLEHQTAKRSEKPAPIYYWKYTSYSGEFYSKGQVKKIETIDDLETLENRGNTFYFIILNKRIKEIPESFKNQLVFLESNHTTSIFLYEKS</sequence>
<feature type="transmembrane region" description="Helical" evidence="8">
    <location>
        <begin position="129"/>
        <end position="155"/>
    </location>
</feature>
<dbReference type="PANTHER" id="PTHR33908:SF3">
    <property type="entry name" value="UNDECAPRENYL PHOSPHATE-ALPHA-4-AMINO-4-DEOXY-L-ARABINOSE ARABINOSYL TRANSFERASE"/>
    <property type="match status" value="1"/>
</dbReference>
<reference evidence="10" key="1">
    <citation type="journal article" date="2014" name="Int. J. Syst. Evol. Microbiol.">
        <title>Complete genome sequence of Corynebacterium casei LMG S-19264T (=DSM 44701T), isolated from a smear-ripened cheese.</title>
        <authorList>
            <consortium name="US DOE Joint Genome Institute (JGI-PGF)"/>
            <person name="Walter F."/>
            <person name="Albersmeier A."/>
            <person name="Kalinowski J."/>
            <person name="Ruckert C."/>
        </authorList>
    </citation>
    <scope>NUCLEOTIDE SEQUENCE</scope>
    <source>
        <strain evidence="10">JCM 12862</strain>
    </source>
</reference>
<keyword evidence="2" id="KW-1003">Cell membrane</keyword>
<evidence type="ECO:0000256" key="2">
    <source>
        <dbReference type="ARBA" id="ARBA00022475"/>
    </source>
</evidence>
<feature type="transmembrane region" description="Helical" evidence="8">
    <location>
        <begin position="210"/>
        <end position="229"/>
    </location>
</feature>
<evidence type="ECO:0000256" key="5">
    <source>
        <dbReference type="ARBA" id="ARBA00022692"/>
    </source>
</evidence>
<keyword evidence="3" id="KW-0328">Glycosyltransferase</keyword>
<dbReference type="InterPro" id="IPR050297">
    <property type="entry name" value="LipidA_mod_glycosyltrf_83"/>
</dbReference>
<dbReference type="Proteomes" id="UP000612329">
    <property type="component" value="Unassembled WGS sequence"/>
</dbReference>
<evidence type="ECO:0000256" key="6">
    <source>
        <dbReference type="ARBA" id="ARBA00022989"/>
    </source>
</evidence>
<accession>A0A8J3BNR4</accession>
<reference evidence="10" key="2">
    <citation type="submission" date="2020-09" db="EMBL/GenBank/DDBJ databases">
        <authorList>
            <person name="Sun Q."/>
            <person name="Ohkuma M."/>
        </authorList>
    </citation>
    <scope>NUCLEOTIDE SEQUENCE</scope>
    <source>
        <strain evidence="10">JCM 12862</strain>
    </source>
</reference>
<evidence type="ECO:0000256" key="8">
    <source>
        <dbReference type="SAM" id="Phobius"/>
    </source>
</evidence>
<protein>
    <submittedName>
        <fullName evidence="10">Phospholipid carrier-dependent glycosyltransferase</fullName>
    </submittedName>
</protein>
<gene>
    <name evidence="10" type="ORF">GCM10007962_18780</name>
</gene>
<feature type="transmembrane region" description="Helical" evidence="8">
    <location>
        <begin position="352"/>
        <end position="377"/>
    </location>
</feature>
<dbReference type="GO" id="GO:0000030">
    <property type="term" value="F:mannosyltransferase activity"/>
    <property type="evidence" value="ECO:0007669"/>
    <property type="project" value="InterPro"/>
</dbReference>
<comment type="caution">
    <text evidence="10">The sequence shown here is derived from an EMBL/GenBank/DDBJ whole genome shotgun (WGS) entry which is preliminary data.</text>
</comment>
<name>A0A8J3BNR4_9FLAO</name>
<dbReference type="GO" id="GO:0005886">
    <property type="term" value="C:plasma membrane"/>
    <property type="evidence" value="ECO:0007669"/>
    <property type="project" value="UniProtKB-SubCell"/>
</dbReference>
<dbReference type="Pfam" id="PF02366">
    <property type="entry name" value="PMT"/>
    <property type="match status" value="1"/>
</dbReference>
<evidence type="ECO:0000256" key="4">
    <source>
        <dbReference type="ARBA" id="ARBA00022679"/>
    </source>
</evidence>
<keyword evidence="5 8" id="KW-0812">Transmembrane</keyword>
<keyword evidence="11" id="KW-1185">Reference proteome</keyword>
<keyword evidence="7 8" id="KW-0472">Membrane</keyword>
<evidence type="ECO:0000259" key="9">
    <source>
        <dbReference type="Pfam" id="PF02366"/>
    </source>
</evidence>
<evidence type="ECO:0000256" key="3">
    <source>
        <dbReference type="ARBA" id="ARBA00022676"/>
    </source>
</evidence>
<dbReference type="InterPro" id="IPR003342">
    <property type="entry name" value="ArnT-like_N"/>
</dbReference>
<dbReference type="EMBL" id="BMNR01000004">
    <property type="protein sequence ID" value="GGK24777.1"/>
    <property type="molecule type" value="Genomic_DNA"/>
</dbReference>
<feature type="transmembrane region" description="Helical" evidence="8">
    <location>
        <begin position="326"/>
        <end position="345"/>
    </location>
</feature>
<evidence type="ECO:0000313" key="11">
    <source>
        <dbReference type="Proteomes" id="UP000612329"/>
    </source>
</evidence>
<keyword evidence="6 8" id="KW-1133">Transmembrane helix</keyword>
<feature type="transmembrane region" description="Helical" evidence="8">
    <location>
        <begin position="92"/>
        <end position="109"/>
    </location>
</feature>
<dbReference type="GO" id="GO:0009103">
    <property type="term" value="P:lipopolysaccharide biosynthetic process"/>
    <property type="evidence" value="ECO:0007669"/>
    <property type="project" value="UniProtKB-ARBA"/>
</dbReference>
<feature type="transmembrane region" description="Helical" evidence="8">
    <location>
        <begin position="269"/>
        <end position="290"/>
    </location>
</feature>
<evidence type="ECO:0000256" key="7">
    <source>
        <dbReference type="ARBA" id="ARBA00023136"/>
    </source>
</evidence>
<keyword evidence="4" id="KW-0808">Transferase</keyword>
<dbReference type="RefSeq" id="WP_188652384.1">
    <property type="nucleotide sequence ID" value="NZ_BMNR01000004.1"/>
</dbReference>
<dbReference type="PANTHER" id="PTHR33908">
    <property type="entry name" value="MANNOSYLTRANSFERASE YKCB-RELATED"/>
    <property type="match status" value="1"/>
</dbReference>
<evidence type="ECO:0000313" key="10">
    <source>
        <dbReference type="EMBL" id="GGK24777.1"/>
    </source>
</evidence>
<dbReference type="GO" id="GO:0006493">
    <property type="term" value="P:protein O-linked glycosylation"/>
    <property type="evidence" value="ECO:0007669"/>
    <property type="project" value="InterPro"/>
</dbReference>
<feature type="domain" description="ArnT-like N-terminal" evidence="9">
    <location>
        <begin position="35"/>
        <end position="241"/>
    </location>
</feature>
<proteinExistence type="predicted"/>
<dbReference type="GO" id="GO:0016763">
    <property type="term" value="F:pentosyltransferase activity"/>
    <property type="evidence" value="ECO:0007669"/>
    <property type="project" value="TreeGrafter"/>
</dbReference>
<dbReference type="GO" id="GO:0010041">
    <property type="term" value="P:response to iron(III) ion"/>
    <property type="evidence" value="ECO:0007669"/>
    <property type="project" value="TreeGrafter"/>
</dbReference>
<feature type="transmembrane region" description="Helical" evidence="8">
    <location>
        <begin position="302"/>
        <end position="320"/>
    </location>
</feature>